<keyword evidence="3" id="KW-1185">Reference proteome</keyword>
<feature type="coiled-coil region" evidence="1">
    <location>
        <begin position="652"/>
        <end position="693"/>
    </location>
</feature>
<keyword evidence="1" id="KW-0175">Coiled coil</keyword>
<organism evidence="2 3">
    <name type="scientific">Aquicella siphonis</name>
    <dbReference type="NCBI Taxonomy" id="254247"/>
    <lineage>
        <taxon>Bacteria</taxon>
        <taxon>Pseudomonadati</taxon>
        <taxon>Pseudomonadota</taxon>
        <taxon>Gammaproteobacteria</taxon>
        <taxon>Legionellales</taxon>
        <taxon>Coxiellaceae</taxon>
        <taxon>Aquicella</taxon>
    </lineage>
</organism>
<dbReference type="RefSeq" id="WP_148338742.1">
    <property type="nucleotide sequence ID" value="NZ_LR699119.1"/>
</dbReference>
<gene>
    <name evidence="2" type="ORF">AQUSIP_07240</name>
</gene>
<evidence type="ECO:0000313" key="2">
    <source>
        <dbReference type="EMBL" id="VVC75434.1"/>
    </source>
</evidence>
<name>A0A5E4PF12_9COXI</name>
<dbReference type="EMBL" id="LR699119">
    <property type="protein sequence ID" value="VVC75434.1"/>
    <property type="molecule type" value="Genomic_DNA"/>
</dbReference>
<accession>A0A5E4PF12</accession>
<dbReference type="Proteomes" id="UP000324194">
    <property type="component" value="Chromosome 1"/>
</dbReference>
<reference evidence="2 3" key="1">
    <citation type="submission" date="2019-08" db="EMBL/GenBank/DDBJ databases">
        <authorList>
            <person name="Guy L."/>
        </authorList>
    </citation>
    <scope>NUCLEOTIDE SEQUENCE [LARGE SCALE GENOMIC DNA]</scope>
    <source>
        <strain evidence="2 3">SGT-108</strain>
    </source>
</reference>
<dbReference type="KEGG" id="asip:AQUSIP_07240"/>
<evidence type="ECO:0000313" key="3">
    <source>
        <dbReference type="Proteomes" id="UP000324194"/>
    </source>
</evidence>
<dbReference type="AlphaFoldDB" id="A0A5E4PF12"/>
<protein>
    <submittedName>
        <fullName evidence="2">Uncharacterized protein</fullName>
    </submittedName>
</protein>
<proteinExistence type="predicted"/>
<sequence length="884" mass="102175">MNTRLPVDANEACTKIAAEDAKMFVCGALLSAAKEYENEGMRDQAALILEAVRQHSCDPKIYLITLDYKEIEGIIAGLLTSLKGKYYWSKNESGILHTHLLKTMVAANESKYLGYTPVILRCRGEGFAFNDKYVQACDSSAARPSYDCAKSIFDAKISSVRKILSGLSANMDLLIANKQAVLEKIYSGRKSDIAGYVSKLRTQISMHLNAMERECVLFCHSLSQKDLKNMEVMINDRIESQFGMLASQLRQSVQKDKLEEIKKRLLLLIDERMKQLALKYKDHIKIISEQNEKSTSSLLNALMIDLDQEIDFDAYDIKLQEIIEADFSNLKDRLDLLSELDRIEHGLKIRIKNIKADLEQKYPNCHDERYIFIDRIAGMVSDNLERYKRNVMRRTDEIIYLERVENQLQGLIDEEAAGFEVRVKYRMECDRIRAVLGHYCDFEDSVYRQDKQTVGLVHAGYFHIKQDEFDKYFCATDKPCNLSALTEFVLAHPFLGKDFNVPEYEKKISGLLHAHARLLNAKQCVRDESLPFILDEELNGPMFEADELAELENQLSLLYLNPDENQIKRILLRLNTNGQSGLNRDHAEKTESDHQLSPIPARVTTRKMDEEKLQRRFDELSNNYSVLDKSHREQQALGETLARQVAQKDAEIIHLNQTLQNKEVHIQTLRDEILRQQAESQRLKTENNELRLANQARDVENQNLFKKNTAQAELIVRQDMRIRDLSADKARSENRLGNLSRQQFFLDRFNEFSEHYINYNKQSTSLIFFHGRHGRSVARKFNLSLSAAVKGIDVDQEPEAYVHALKSVYHSLINNSNGLLDGAYNNHSFKTYLLAFNKFITPWNGDTDLNNPDVEDYLNRVNIDVDDKKTQYEKIFFRERRILI</sequence>
<evidence type="ECO:0000256" key="1">
    <source>
        <dbReference type="SAM" id="Coils"/>
    </source>
</evidence>